<feature type="region of interest" description="Disordered" evidence="6">
    <location>
        <begin position="1"/>
        <end position="22"/>
    </location>
</feature>
<sequence length="87" mass="9359">MTLRQKTDKYRPRSGSAGALPPAVDHTAYRVVQEALTNAVRHAADRGAGLRDMRERVRLLGGALSAGPAGPGGWRVRADLPREGNAW</sequence>
<name>A0A1V0A017_9ACTN</name>
<comment type="catalytic activity">
    <reaction evidence="1">
        <text>ATP + protein L-histidine = ADP + protein N-phospho-L-histidine.</text>
        <dbReference type="EC" id="2.7.13.3"/>
    </reaction>
</comment>
<dbReference type="EMBL" id="CP017717">
    <property type="protein sequence ID" value="AQZ63554.1"/>
    <property type="molecule type" value="Genomic_DNA"/>
</dbReference>
<dbReference type="GO" id="GO:0004673">
    <property type="term" value="F:protein histidine kinase activity"/>
    <property type="evidence" value="ECO:0007669"/>
    <property type="project" value="UniProtKB-EC"/>
</dbReference>
<keyword evidence="8" id="KW-1185">Reference proteome</keyword>
<feature type="compositionally biased region" description="Basic and acidic residues" evidence="6">
    <location>
        <begin position="1"/>
        <end position="11"/>
    </location>
</feature>
<dbReference type="CDD" id="cd16917">
    <property type="entry name" value="HATPase_UhpB-NarQ-NarX-like"/>
    <property type="match status" value="1"/>
</dbReference>
<evidence type="ECO:0000256" key="3">
    <source>
        <dbReference type="ARBA" id="ARBA00022679"/>
    </source>
</evidence>
<dbReference type="GO" id="GO:0000160">
    <property type="term" value="P:phosphorelay signal transduction system"/>
    <property type="evidence" value="ECO:0007669"/>
    <property type="project" value="UniProtKB-KW"/>
</dbReference>
<evidence type="ECO:0000256" key="4">
    <source>
        <dbReference type="ARBA" id="ARBA00022777"/>
    </source>
</evidence>
<proteinExistence type="predicted"/>
<accession>A0A1V0A017</accession>
<dbReference type="EC" id="2.7.13.3" evidence="2"/>
<organism evidence="7 8">
    <name type="scientific">[Actinomadura] parvosata subsp. kistnae</name>
    <dbReference type="NCBI Taxonomy" id="1909395"/>
    <lineage>
        <taxon>Bacteria</taxon>
        <taxon>Bacillati</taxon>
        <taxon>Actinomycetota</taxon>
        <taxon>Actinomycetes</taxon>
        <taxon>Streptosporangiales</taxon>
        <taxon>Streptosporangiaceae</taxon>
        <taxon>Nonomuraea</taxon>
    </lineage>
</organism>
<dbReference type="RefSeq" id="WP_080039740.1">
    <property type="nucleotide sequence ID" value="NZ_CP017717.1"/>
</dbReference>
<dbReference type="KEGG" id="noa:BKM31_20685"/>
<dbReference type="PANTHER" id="PTHR24421">
    <property type="entry name" value="NITRATE/NITRITE SENSOR PROTEIN NARX-RELATED"/>
    <property type="match status" value="1"/>
</dbReference>
<dbReference type="AlphaFoldDB" id="A0A1V0A017"/>
<keyword evidence="4" id="KW-0418">Kinase</keyword>
<dbReference type="InterPro" id="IPR050482">
    <property type="entry name" value="Sensor_HK_TwoCompSys"/>
</dbReference>
<dbReference type="Gene3D" id="3.30.565.10">
    <property type="entry name" value="Histidine kinase-like ATPase, C-terminal domain"/>
    <property type="match status" value="2"/>
</dbReference>
<dbReference type="STRING" id="1909395.BKM31_20685"/>
<evidence type="ECO:0000256" key="6">
    <source>
        <dbReference type="SAM" id="MobiDB-lite"/>
    </source>
</evidence>
<evidence type="ECO:0000313" key="7">
    <source>
        <dbReference type="EMBL" id="AQZ63554.1"/>
    </source>
</evidence>
<evidence type="ECO:0000256" key="2">
    <source>
        <dbReference type="ARBA" id="ARBA00012438"/>
    </source>
</evidence>
<dbReference type="Proteomes" id="UP000190797">
    <property type="component" value="Chromosome"/>
</dbReference>
<dbReference type="SUPFAM" id="SSF55874">
    <property type="entry name" value="ATPase domain of HSP90 chaperone/DNA topoisomerase II/histidine kinase"/>
    <property type="match status" value="1"/>
</dbReference>
<evidence type="ECO:0000256" key="5">
    <source>
        <dbReference type="ARBA" id="ARBA00023012"/>
    </source>
</evidence>
<gene>
    <name evidence="7" type="ORF">BKM31_20685</name>
</gene>
<keyword evidence="3" id="KW-0808">Transferase</keyword>
<evidence type="ECO:0000313" key="8">
    <source>
        <dbReference type="Proteomes" id="UP000190797"/>
    </source>
</evidence>
<evidence type="ECO:0000256" key="1">
    <source>
        <dbReference type="ARBA" id="ARBA00000085"/>
    </source>
</evidence>
<reference evidence="8" key="1">
    <citation type="journal article" date="2017" name="Med. Chem. Commun.">
        <title>Nonomuraea sp. ATCC 55076 harbours the largest actinomycete chromosome to date and the kistamicin biosynthetic gene cluster.</title>
        <authorList>
            <person name="Nazari B."/>
            <person name="Forneris C.C."/>
            <person name="Gibson M.I."/>
            <person name="Moon K."/>
            <person name="Schramma K.R."/>
            <person name="Seyedsayamdost M.R."/>
        </authorList>
    </citation>
    <scope>NUCLEOTIDE SEQUENCE [LARGE SCALE GENOMIC DNA]</scope>
    <source>
        <strain evidence="8">ATCC 55076</strain>
    </source>
</reference>
<keyword evidence="5" id="KW-0902">Two-component regulatory system</keyword>
<dbReference type="PANTHER" id="PTHR24421:SF10">
    <property type="entry name" value="NITRATE_NITRITE SENSOR PROTEIN NARQ"/>
    <property type="match status" value="1"/>
</dbReference>
<dbReference type="InterPro" id="IPR036890">
    <property type="entry name" value="HATPase_C_sf"/>
</dbReference>
<protein>
    <recommendedName>
        <fullName evidence="2">histidine kinase</fullName>
        <ecNumber evidence="2">2.7.13.3</ecNumber>
    </recommendedName>
</protein>